<evidence type="ECO:0000313" key="4">
    <source>
        <dbReference type="Proteomes" id="UP001158066"/>
    </source>
</evidence>
<dbReference type="EMBL" id="FXUF01000013">
    <property type="protein sequence ID" value="SMP65986.1"/>
    <property type="molecule type" value="Genomic_DNA"/>
</dbReference>
<comment type="similarity">
    <text evidence="1">Belongs to the AHA1 family.</text>
</comment>
<gene>
    <name evidence="3" type="ORF">SAMN06296020_11357</name>
</gene>
<dbReference type="Pfam" id="PF08327">
    <property type="entry name" value="AHSA1"/>
    <property type="match status" value="1"/>
</dbReference>
<organism evidence="3 4">
    <name type="scientific">Anoxynatronum buryatiense</name>
    <dbReference type="NCBI Taxonomy" id="489973"/>
    <lineage>
        <taxon>Bacteria</taxon>
        <taxon>Bacillati</taxon>
        <taxon>Bacillota</taxon>
        <taxon>Clostridia</taxon>
        <taxon>Eubacteriales</taxon>
        <taxon>Clostridiaceae</taxon>
        <taxon>Anoxynatronum</taxon>
    </lineage>
</organism>
<reference evidence="3" key="1">
    <citation type="submission" date="2017-05" db="EMBL/GenBank/DDBJ databases">
        <authorList>
            <person name="Varghese N."/>
            <person name="Submissions S."/>
        </authorList>
    </citation>
    <scope>NUCLEOTIDE SEQUENCE</scope>
    <source>
        <strain evidence="3">Su22</strain>
    </source>
</reference>
<feature type="domain" description="Activator of Hsp90 ATPase homologue 1/2-like C-terminal" evidence="2">
    <location>
        <begin position="15"/>
        <end position="138"/>
    </location>
</feature>
<dbReference type="CDD" id="cd08897">
    <property type="entry name" value="SRPBCC_CalC_Aha1-like_4"/>
    <property type="match status" value="1"/>
</dbReference>
<evidence type="ECO:0000256" key="1">
    <source>
        <dbReference type="ARBA" id="ARBA00006817"/>
    </source>
</evidence>
<name>A0AA45WYZ9_9CLOT</name>
<evidence type="ECO:0000259" key="2">
    <source>
        <dbReference type="Pfam" id="PF08327"/>
    </source>
</evidence>
<dbReference type="Gene3D" id="3.30.530.20">
    <property type="match status" value="1"/>
</dbReference>
<accession>A0AA45WYZ9</accession>
<dbReference type="Proteomes" id="UP001158066">
    <property type="component" value="Unassembled WGS sequence"/>
</dbReference>
<dbReference type="RefSeq" id="WP_283410203.1">
    <property type="nucleotide sequence ID" value="NZ_FXUF01000013.1"/>
</dbReference>
<dbReference type="InterPro" id="IPR013538">
    <property type="entry name" value="ASHA1/2-like_C"/>
</dbReference>
<comment type="caution">
    <text evidence="3">The sequence shown here is derived from an EMBL/GenBank/DDBJ whole genome shotgun (WGS) entry which is preliminary data.</text>
</comment>
<keyword evidence="4" id="KW-1185">Reference proteome</keyword>
<dbReference type="InterPro" id="IPR023393">
    <property type="entry name" value="START-like_dom_sf"/>
</dbReference>
<evidence type="ECO:0000313" key="3">
    <source>
        <dbReference type="EMBL" id="SMP65986.1"/>
    </source>
</evidence>
<proteinExistence type="inferred from homology"/>
<protein>
    <submittedName>
        <fullName evidence="3">Uncharacterized conserved protein YndB, AHSA1/START domain</fullName>
    </submittedName>
</protein>
<sequence>MKETKTKITVKTTVNVPVEKVWDAWTKPEHITKWNHASDDWHTIRAENELIVGGKFLSRMEAKDGSFGFNFSGTYDEVQTQKNIVFTLDDSRKVEVTFVSCDNTTEIIETFEAESENSIELQQQGWQAILDNFKKYAEGIV</sequence>
<dbReference type="AlphaFoldDB" id="A0AA45WYZ9"/>
<dbReference type="SUPFAM" id="SSF55961">
    <property type="entry name" value="Bet v1-like"/>
    <property type="match status" value="1"/>
</dbReference>